<dbReference type="Proteomes" id="UP000646749">
    <property type="component" value="Unassembled WGS sequence"/>
</dbReference>
<dbReference type="EMBL" id="BONW01000019">
    <property type="protein sequence ID" value="GIG89084.1"/>
    <property type="molecule type" value="Genomic_DNA"/>
</dbReference>
<evidence type="ECO:0000313" key="2">
    <source>
        <dbReference type="EMBL" id="GIG89084.1"/>
    </source>
</evidence>
<organism evidence="2 3">
    <name type="scientific">Plantactinospora endophytica</name>
    <dbReference type="NCBI Taxonomy" id="673535"/>
    <lineage>
        <taxon>Bacteria</taxon>
        <taxon>Bacillati</taxon>
        <taxon>Actinomycetota</taxon>
        <taxon>Actinomycetes</taxon>
        <taxon>Micromonosporales</taxon>
        <taxon>Micromonosporaceae</taxon>
        <taxon>Plantactinospora</taxon>
    </lineage>
</organism>
<accession>A0ABQ4E2Z6</accession>
<protein>
    <submittedName>
        <fullName evidence="2">Uncharacterized protein</fullName>
    </submittedName>
</protein>
<feature type="region of interest" description="Disordered" evidence="1">
    <location>
        <begin position="1"/>
        <end position="33"/>
    </location>
</feature>
<feature type="region of interest" description="Disordered" evidence="1">
    <location>
        <begin position="162"/>
        <end position="200"/>
    </location>
</feature>
<name>A0ABQ4E2Z6_9ACTN</name>
<proteinExistence type="predicted"/>
<keyword evidence="3" id="KW-1185">Reference proteome</keyword>
<sequence>MHMEPTNHAVPDLGRDPLQQRRRQQSELGRPRGRLRLDREFAVLQLHRTAVLGDVRAHHPLPGAEDGGLGGRLLPAPGLHQPGQHRTEELWITRVGPGAGVAARPTPLSARPTRGTGTAGRTVGRRLRVRIGSAGGTPTRAGRLSSGECRVEYRPGQCRTGQVTVAGRRPRTGLPSGRSLPGRARRGVLLPAAGRSTRRR</sequence>
<evidence type="ECO:0000313" key="3">
    <source>
        <dbReference type="Proteomes" id="UP000646749"/>
    </source>
</evidence>
<gene>
    <name evidence="2" type="ORF">Pen02_40200</name>
</gene>
<reference evidence="2 3" key="1">
    <citation type="submission" date="2021-01" db="EMBL/GenBank/DDBJ databases">
        <title>Whole genome shotgun sequence of Plantactinospora endophytica NBRC 110450.</title>
        <authorList>
            <person name="Komaki H."/>
            <person name="Tamura T."/>
        </authorList>
    </citation>
    <scope>NUCLEOTIDE SEQUENCE [LARGE SCALE GENOMIC DNA]</scope>
    <source>
        <strain evidence="2 3">NBRC 110450</strain>
    </source>
</reference>
<evidence type="ECO:0000256" key="1">
    <source>
        <dbReference type="SAM" id="MobiDB-lite"/>
    </source>
</evidence>
<comment type="caution">
    <text evidence="2">The sequence shown here is derived from an EMBL/GenBank/DDBJ whole genome shotgun (WGS) entry which is preliminary data.</text>
</comment>